<feature type="coiled-coil region" evidence="1">
    <location>
        <begin position="217"/>
        <end position="244"/>
    </location>
</feature>
<dbReference type="AlphaFoldDB" id="A0A087AIE2"/>
<reference evidence="2 3" key="1">
    <citation type="submission" date="2014-03" db="EMBL/GenBank/DDBJ databases">
        <title>Genomics of Bifidobacteria.</title>
        <authorList>
            <person name="Ventura M."/>
            <person name="Milani C."/>
            <person name="Lugli G.A."/>
        </authorList>
    </citation>
    <scope>NUCLEOTIDE SEQUENCE [LARGE SCALE GENOMIC DNA]</scope>
    <source>
        <strain evidence="2 3">LMG 10510</strain>
    </source>
</reference>
<name>A0A087AIE2_9BIFI</name>
<evidence type="ECO:0008006" key="4">
    <source>
        <dbReference type="Google" id="ProtNLM"/>
    </source>
</evidence>
<dbReference type="eggNOG" id="COG4487">
    <property type="taxonomic scope" value="Bacteria"/>
</dbReference>
<proteinExistence type="predicted"/>
<dbReference type="OrthoDB" id="3224137at2"/>
<accession>A0A087AIE2</accession>
<dbReference type="InterPro" id="IPR019219">
    <property type="entry name" value="DUF2130"/>
</dbReference>
<feature type="coiled-coil region" evidence="1">
    <location>
        <begin position="471"/>
        <end position="515"/>
    </location>
</feature>
<evidence type="ECO:0000313" key="2">
    <source>
        <dbReference type="EMBL" id="KFI58542.1"/>
    </source>
</evidence>
<evidence type="ECO:0000256" key="1">
    <source>
        <dbReference type="SAM" id="Coils"/>
    </source>
</evidence>
<feature type="coiled-coil region" evidence="1">
    <location>
        <begin position="45"/>
        <end position="184"/>
    </location>
</feature>
<evidence type="ECO:0000313" key="3">
    <source>
        <dbReference type="Proteomes" id="UP000028995"/>
    </source>
</evidence>
<sequence>MDHTIICPHCHTQFAIDEDDYADILQQVRGAAIDEEVDKRSTLIRQQADAELKQARSEAQAELDQMRTKHEAETDALKAQLTARIEHMKLEKDGQIKELKAQLESAQRESTAERDAALEQLRGEHTRQEADDKATIAALKERIERDAQQAKDDKEAALEQSRIKHQAETDALKAQLEAARQQEDARRDAAMLKATSDYEARIAALNAKIEQADVHKQLEVREAVAEAEKERDDLRHSLEQEQYKRELDKQSITDKYESQLRMSEEQHRKELALRDDEIERLKDFKTRQSTKMVGESLEQHCMNEFNKVRMGLFPGAYFDKDNDARTGSKGDFIFRDYDEDGDEYISIMFEMKNEMESTEKKHKNADFFKELDKDRKEKGCEYAVLVSMLEADSELYNAGIVDVSYECDKMYVIRPQFFIPLITLLRNAARKSVDLRREVEQMRRQNVDVTGFEDKLNDFRDRFGKNFDLAARHYQEAIKRIDNAIRELQKTRDELAGSERQLELANNKAQDLTIRKLTWGNPTMREKFADAREAKAANEGRGRHVRITDEVEAQVVDDAADDADVG</sequence>
<organism evidence="2 3">
    <name type="scientific">Bifidobacterium choerinum</name>
    <dbReference type="NCBI Taxonomy" id="35760"/>
    <lineage>
        <taxon>Bacteria</taxon>
        <taxon>Bacillati</taxon>
        <taxon>Actinomycetota</taxon>
        <taxon>Actinomycetes</taxon>
        <taxon>Bifidobacteriales</taxon>
        <taxon>Bifidobacteriaceae</taxon>
        <taxon>Bifidobacterium</taxon>
    </lineage>
</organism>
<dbReference type="EMBL" id="JGYU01000001">
    <property type="protein sequence ID" value="KFI58542.1"/>
    <property type="molecule type" value="Genomic_DNA"/>
</dbReference>
<dbReference type="STRING" id="35760.BCHO_0589"/>
<gene>
    <name evidence="2" type="ORF">BCHO_0589</name>
</gene>
<protein>
    <recommendedName>
        <fullName evidence="4">DUF2130 domain-containing protein</fullName>
    </recommendedName>
</protein>
<dbReference type="RefSeq" id="WP_024540896.1">
    <property type="nucleotide sequence ID" value="NZ_JGYU01000001.1"/>
</dbReference>
<dbReference type="Proteomes" id="UP000028995">
    <property type="component" value="Unassembled WGS sequence"/>
</dbReference>
<comment type="caution">
    <text evidence="2">The sequence shown here is derived from an EMBL/GenBank/DDBJ whole genome shotgun (WGS) entry which is preliminary data.</text>
</comment>
<keyword evidence="3" id="KW-1185">Reference proteome</keyword>
<dbReference type="Pfam" id="PF09903">
    <property type="entry name" value="DUF2130"/>
    <property type="match status" value="1"/>
</dbReference>
<keyword evidence="1" id="KW-0175">Coiled coil</keyword>